<dbReference type="RefSeq" id="WP_098777941.1">
    <property type="nucleotide sequence ID" value="NZ_NUHO01000079.1"/>
</dbReference>
<evidence type="ECO:0000313" key="1">
    <source>
        <dbReference type="EMBL" id="PGM91388.1"/>
    </source>
</evidence>
<organism evidence="1 2">
    <name type="scientific">Bacillus cereus</name>
    <dbReference type="NCBI Taxonomy" id="1396"/>
    <lineage>
        <taxon>Bacteria</taxon>
        <taxon>Bacillati</taxon>
        <taxon>Bacillota</taxon>
        <taxon>Bacilli</taxon>
        <taxon>Bacillales</taxon>
        <taxon>Bacillaceae</taxon>
        <taxon>Bacillus</taxon>
        <taxon>Bacillus cereus group</taxon>
    </lineage>
</organism>
<proteinExistence type="predicted"/>
<name>A0A2B9DFB9_BACCE</name>
<comment type="caution">
    <text evidence="1">The sequence shown here is derived from an EMBL/GenBank/DDBJ whole genome shotgun (WGS) entry which is preliminary data.</text>
</comment>
<gene>
    <name evidence="1" type="ORF">CN958_18475</name>
</gene>
<dbReference type="Proteomes" id="UP000222054">
    <property type="component" value="Unassembled WGS sequence"/>
</dbReference>
<protein>
    <recommendedName>
        <fullName evidence="3">Group-specific protein</fullName>
    </recommendedName>
</protein>
<accession>A0A2B9DFB9</accession>
<dbReference type="EMBL" id="NUHO01000079">
    <property type="protein sequence ID" value="PGM91388.1"/>
    <property type="molecule type" value="Genomic_DNA"/>
</dbReference>
<sequence>MILEPLYTENIIVAVIYNNEFKWYVTDKELWYLDYNKLTNTYNSLGVSISDYEEAEERNGIKVLNTENIKVFLSRINKYITTKEELNYLLLENIKSNIDGEDLLDFSPVLLINFDDKILYSMFPEPASYEEYIPKDWYGKYDDFTELIPKTERYWIDELNNNLFLL</sequence>
<reference evidence="1 2" key="1">
    <citation type="submission" date="2017-09" db="EMBL/GenBank/DDBJ databases">
        <title>Large-scale bioinformatics analysis of Bacillus genomes uncovers conserved roles of natural products in bacterial physiology.</title>
        <authorList>
            <consortium name="Agbiome Team Llc"/>
            <person name="Bleich R.M."/>
            <person name="Grubbs K.J."/>
            <person name="Santa Maria K.C."/>
            <person name="Allen S.E."/>
            <person name="Farag S."/>
            <person name="Shank E.A."/>
            <person name="Bowers A."/>
        </authorList>
    </citation>
    <scope>NUCLEOTIDE SEQUENCE [LARGE SCALE GENOMIC DNA]</scope>
    <source>
        <strain evidence="1 2">AFS053130</strain>
    </source>
</reference>
<dbReference type="AlphaFoldDB" id="A0A2B9DFB9"/>
<evidence type="ECO:0000313" key="2">
    <source>
        <dbReference type="Proteomes" id="UP000222054"/>
    </source>
</evidence>
<evidence type="ECO:0008006" key="3">
    <source>
        <dbReference type="Google" id="ProtNLM"/>
    </source>
</evidence>